<gene>
    <name evidence="1" type="ORF">ILYODFUR_023441</name>
</gene>
<reference evidence="1 2" key="1">
    <citation type="submission" date="2021-06" db="EMBL/GenBank/DDBJ databases">
        <authorList>
            <person name="Palmer J.M."/>
        </authorList>
    </citation>
    <scope>NUCLEOTIDE SEQUENCE [LARGE SCALE GENOMIC DNA]</scope>
    <source>
        <strain evidence="2">if_2019</strain>
        <tissue evidence="1">Muscle</tissue>
    </source>
</reference>
<dbReference type="EMBL" id="JAHRIQ010002684">
    <property type="protein sequence ID" value="MEQ2222186.1"/>
    <property type="molecule type" value="Genomic_DNA"/>
</dbReference>
<proteinExistence type="predicted"/>
<dbReference type="Proteomes" id="UP001482620">
    <property type="component" value="Unassembled WGS sequence"/>
</dbReference>
<protein>
    <submittedName>
        <fullName evidence="1">Uncharacterized protein</fullName>
    </submittedName>
</protein>
<comment type="caution">
    <text evidence="1">The sequence shown here is derived from an EMBL/GenBank/DDBJ whole genome shotgun (WGS) entry which is preliminary data.</text>
</comment>
<name>A0ABV0SQW2_9TELE</name>
<keyword evidence="2" id="KW-1185">Reference proteome</keyword>
<feature type="non-terminal residue" evidence="1">
    <location>
        <position position="1"/>
    </location>
</feature>
<accession>A0ABV0SQW2</accession>
<organism evidence="1 2">
    <name type="scientific">Ilyodon furcidens</name>
    <name type="common">goldbreast splitfin</name>
    <dbReference type="NCBI Taxonomy" id="33524"/>
    <lineage>
        <taxon>Eukaryota</taxon>
        <taxon>Metazoa</taxon>
        <taxon>Chordata</taxon>
        <taxon>Craniata</taxon>
        <taxon>Vertebrata</taxon>
        <taxon>Euteleostomi</taxon>
        <taxon>Actinopterygii</taxon>
        <taxon>Neopterygii</taxon>
        <taxon>Teleostei</taxon>
        <taxon>Neoteleostei</taxon>
        <taxon>Acanthomorphata</taxon>
        <taxon>Ovalentaria</taxon>
        <taxon>Atherinomorphae</taxon>
        <taxon>Cyprinodontiformes</taxon>
        <taxon>Goodeidae</taxon>
        <taxon>Ilyodon</taxon>
    </lineage>
</organism>
<evidence type="ECO:0000313" key="1">
    <source>
        <dbReference type="EMBL" id="MEQ2222186.1"/>
    </source>
</evidence>
<evidence type="ECO:0000313" key="2">
    <source>
        <dbReference type="Proteomes" id="UP001482620"/>
    </source>
</evidence>
<sequence length="58" mass="6352">ISTAFQSSMKDALDLVWKSSSIFWTSLKASCDGRHSTPGLNSFSVSKVLSFQTIILLN</sequence>